<name>A0AAV4M812_CAEEX</name>
<gene>
    <name evidence="2" type="ORF">CEXT_574191</name>
</gene>
<evidence type="ECO:0000313" key="3">
    <source>
        <dbReference type="Proteomes" id="UP001054945"/>
    </source>
</evidence>
<sequence length="85" mass="9003">MCAICAPMGRKRAQGARPLSSGHKFPGPGQISPQLTRLFVMRSTISSRSDSPIQCHAFRTVTLTAEERRSGKGSSSGNVKASSSP</sequence>
<feature type="region of interest" description="Disordered" evidence="1">
    <location>
        <begin position="1"/>
        <end position="33"/>
    </location>
</feature>
<dbReference type="AlphaFoldDB" id="A0AAV4M812"/>
<evidence type="ECO:0000256" key="1">
    <source>
        <dbReference type="SAM" id="MobiDB-lite"/>
    </source>
</evidence>
<accession>A0AAV4M812</accession>
<dbReference type="EMBL" id="BPLR01019466">
    <property type="protein sequence ID" value="GIX68179.1"/>
    <property type="molecule type" value="Genomic_DNA"/>
</dbReference>
<feature type="compositionally biased region" description="Low complexity" evidence="1">
    <location>
        <begin position="72"/>
        <end position="85"/>
    </location>
</feature>
<proteinExistence type="predicted"/>
<reference evidence="2 3" key="1">
    <citation type="submission" date="2021-06" db="EMBL/GenBank/DDBJ databases">
        <title>Caerostris extrusa draft genome.</title>
        <authorList>
            <person name="Kono N."/>
            <person name="Arakawa K."/>
        </authorList>
    </citation>
    <scope>NUCLEOTIDE SEQUENCE [LARGE SCALE GENOMIC DNA]</scope>
</reference>
<evidence type="ECO:0000313" key="2">
    <source>
        <dbReference type="EMBL" id="GIX68179.1"/>
    </source>
</evidence>
<keyword evidence="3" id="KW-1185">Reference proteome</keyword>
<protein>
    <submittedName>
        <fullName evidence="2">Uncharacterized protein</fullName>
    </submittedName>
</protein>
<comment type="caution">
    <text evidence="2">The sequence shown here is derived from an EMBL/GenBank/DDBJ whole genome shotgun (WGS) entry which is preliminary data.</text>
</comment>
<organism evidence="2 3">
    <name type="scientific">Caerostris extrusa</name>
    <name type="common">Bark spider</name>
    <name type="synonym">Caerostris bankana</name>
    <dbReference type="NCBI Taxonomy" id="172846"/>
    <lineage>
        <taxon>Eukaryota</taxon>
        <taxon>Metazoa</taxon>
        <taxon>Ecdysozoa</taxon>
        <taxon>Arthropoda</taxon>
        <taxon>Chelicerata</taxon>
        <taxon>Arachnida</taxon>
        <taxon>Araneae</taxon>
        <taxon>Araneomorphae</taxon>
        <taxon>Entelegynae</taxon>
        <taxon>Araneoidea</taxon>
        <taxon>Araneidae</taxon>
        <taxon>Caerostris</taxon>
    </lineage>
</organism>
<dbReference type="Proteomes" id="UP001054945">
    <property type="component" value="Unassembled WGS sequence"/>
</dbReference>
<feature type="region of interest" description="Disordered" evidence="1">
    <location>
        <begin position="63"/>
        <end position="85"/>
    </location>
</feature>